<dbReference type="AlphaFoldDB" id="A0A9N9E255"/>
<keyword evidence="2" id="KW-1185">Reference proteome</keyword>
<evidence type="ECO:0000313" key="2">
    <source>
        <dbReference type="Proteomes" id="UP000789570"/>
    </source>
</evidence>
<sequence>MGNNQVICLQINNLDHYDTNATNAKAVCICCSNKNRDLQAAQLIHSYYTTNKAKLCHKHLANCNNFKNAYSKEEVSNVDVNSDSSEDEVDDNTYLHLPFNKHQKESTSITTSLNSFNSQ</sequence>
<name>A0A9N9E255_9GLOM</name>
<organism evidence="1 2">
    <name type="scientific">Funneliformis caledonium</name>
    <dbReference type="NCBI Taxonomy" id="1117310"/>
    <lineage>
        <taxon>Eukaryota</taxon>
        <taxon>Fungi</taxon>
        <taxon>Fungi incertae sedis</taxon>
        <taxon>Mucoromycota</taxon>
        <taxon>Glomeromycotina</taxon>
        <taxon>Glomeromycetes</taxon>
        <taxon>Glomerales</taxon>
        <taxon>Glomeraceae</taxon>
        <taxon>Funneliformis</taxon>
    </lineage>
</organism>
<reference evidence="1" key="1">
    <citation type="submission" date="2021-06" db="EMBL/GenBank/DDBJ databases">
        <authorList>
            <person name="Kallberg Y."/>
            <person name="Tangrot J."/>
            <person name="Rosling A."/>
        </authorList>
    </citation>
    <scope>NUCLEOTIDE SEQUENCE</scope>
    <source>
        <strain evidence="1">UK204</strain>
    </source>
</reference>
<accession>A0A9N9E255</accession>
<protein>
    <submittedName>
        <fullName evidence="1">10148_t:CDS:1</fullName>
    </submittedName>
</protein>
<dbReference type="EMBL" id="CAJVPQ010004963">
    <property type="protein sequence ID" value="CAG8661375.1"/>
    <property type="molecule type" value="Genomic_DNA"/>
</dbReference>
<evidence type="ECO:0000313" key="1">
    <source>
        <dbReference type="EMBL" id="CAG8661375.1"/>
    </source>
</evidence>
<proteinExistence type="predicted"/>
<gene>
    <name evidence="1" type="ORF">FCALED_LOCUS11561</name>
</gene>
<dbReference type="Proteomes" id="UP000789570">
    <property type="component" value="Unassembled WGS sequence"/>
</dbReference>
<comment type="caution">
    <text evidence="1">The sequence shown here is derived from an EMBL/GenBank/DDBJ whole genome shotgun (WGS) entry which is preliminary data.</text>
</comment>